<protein>
    <recommendedName>
        <fullName evidence="3 8">Cysteine desulfurase</fullName>
        <ecNumber evidence="3 8">2.8.1.7</ecNumber>
    </recommendedName>
</protein>
<evidence type="ECO:0000313" key="10">
    <source>
        <dbReference type="EMBL" id="ROS05281.1"/>
    </source>
</evidence>
<dbReference type="InterPro" id="IPR020578">
    <property type="entry name" value="Aminotrans_V_PyrdxlP_BS"/>
</dbReference>
<dbReference type="GO" id="GO:0006534">
    <property type="term" value="P:cysteine metabolic process"/>
    <property type="evidence" value="ECO:0007669"/>
    <property type="project" value="UniProtKB-UniRule"/>
</dbReference>
<sequence length="411" mass="45190">MPHSTPNPWRHHFPLIDQPSCDVNRLSYLDSAATSQKPQCVIDAIEQYYRHYNANVHRAAHTLSARSTSAYEDCRDKVADFIGANESNEVIFTSGTTEGFNLLANTLPYVEGQRWQEGDEVILSTLEHHANIVPWQMLAERLGLVIKVIPLDCNGDLSIPHYQALLGPRTRLVSLTHVSNTLGTINPIKELTRLAHANSSLVAIDGAQACAHLDIDVQEIGCDFYLFSGHKMYAPTGSGILWGKYPLLNLLPPWQGGGEMIKTVSFEKVQYNQLPYRLEAGTPNISAIIGLGAAIDYLSSIDRQQVLRYEQKLCSSAKTQLADIEGINIIGEPKVQGSLFSFLIDGCEPSDIATLLDEQGVAVRSGHHCTQPLMTSLNLTGTVRASFALYNNEDDVNALVTAVHKACELLL</sequence>
<dbReference type="CDD" id="cd06453">
    <property type="entry name" value="SufS_like"/>
    <property type="match status" value="1"/>
</dbReference>
<dbReference type="InterPro" id="IPR015424">
    <property type="entry name" value="PyrdxlP-dep_Trfase"/>
</dbReference>
<dbReference type="OrthoDB" id="9808002at2"/>
<dbReference type="Proteomes" id="UP000275394">
    <property type="component" value="Unassembled WGS sequence"/>
</dbReference>
<dbReference type="InterPro" id="IPR000192">
    <property type="entry name" value="Aminotrans_V_dom"/>
</dbReference>
<organism evidence="10 11">
    <name type="scientific">Sinobacterium caligoides</name>
    <dbReference type="NCBI Taxonomy" id="933926"/>
    <lineage>
        <taxon>Bacteria</taxon>
        <taxon>Pseudomonadati</taxon>
        <taxon>Pseudomonadota</taxon>
        <taxon>Gammaproteobacteria</taxon>
        <taxon>Cellvibrionales</taxon>
        <taxon>Spongiibacteraceae</taxon>
        <taxon>Sinobacterium</taxon>
    </lineage>
</organism>
<dbReference type="Gene3D" id="3.90.1150.10">
    <property type="entry name" value="Aspartate Aminotransferase, domain 1"/>
    <property type="match status" value="1"/>
</dbReference>
<dbReference type="EMBL" id="RKHR01000003">
    <property type="protein sequence ID" value="ROS05281.1"/>
    <property type="molecule type" value="Genomic_DNA"/>
</dbReference>
<dbReference type="InterPro" id="IPR015422">
    <property type="entry name" value="PyrdxlP-dep_Trfase_small"/>
</dbReference>
<dbReference type="GO" id="GO:0030170">
    <property type="term" value="F:pyridoxal phosphate binding"/>
    <property type="evidence" value="ECO:0007669"/>
    <property type="project" value="UniProtKB-UniRule"/>
</dbReference>
<evidence type="ECO:0000256" key="4">
    <source>
        <dbReference type="ARBA" id="ARBA00022679"/>
    </source>
</evidence>
<comment type="catalytic activity">
    <reaction evidence="6 8">
        <text>(sulfur carrier)-H + L-cysteine = (sulfur carrier)-SH + L-alanine</text>
        <dbReference type="Rhea" id="RHEA:43892"/>
        <dbReference type="Rhea" id="RHEA-COMP:14737"/>
        <dbReference type="Rhea" id="RHEA-COMP:14739"/>
        <dbReference type="ChEBI" id="CHEBI:29917"/>
        <dbReference type="ChEBI" id="CHEBI:35235"/>
        <dbReference type="ChEBI" id="CHEBI:57972"/>
        <dbReference type="ChEBI" id="CHEBI:64428"/>
        <dbReference type="EC" id="2.8.1.7"/>
    </reaction>
</comment>
<dbReference type="PROSITE" id="PS00595">
    <property type="entry name" value="AA_TRANSFER_CLASS_5"/>
    <property type="match status" value="1"/>
</dbReference>
<evidence type="ECO:0000256" key="6">
    <source>
        <dbReference type="ARBA" id="ARBA00050776"/>
    </source>
</evidence>
<dbReference type="PANTHER" id="PTHR43586:SF8">
    <property type="entry name" value="CYSTEINE DESULFURASE 1, CHLOROPLASTIC"/>
    <property type="match status" value="1"/>
</dbReference>
<reference evidence="10 11" key="1">
    <citation type="submission" date="2018-11" db="EMBL/GenBank/DDBJ databases">
        <title>Genomic Encyclopedia of Type Strains, Phase IV (KMG-IV): sequencing the most valuable type-strain genomes for metagenomic binning, comparative biology and taxonomic classification.</title>
        <authorList>
            <person name="Goeker M."/>
        </authorList>
    </citation>
    <scope>NUCLEOTIDE SEQUENCE [LARGE SCALE GENOMIC DNA]</scope>
    <source>
        <strain evidence="10 11">DSM 100316</strain>
    </source>
</reference>
<dbReference type="Gene3D" id="3.40.640.10">
    <property type="entry name" value="Type I PLP-dependent aspartate aminotransferase-like (Major domain)"/>
    <property type="match status" value="1"/>
</dbReference>
<keyword evidence="5 8" id="KW-0663">Pyridoxal phosphate</keyword>
<dbReference type="InterPro" id="IPR010970">
    <property type="entry name" value="Cys_dSase_SufS"/>
</dbReference>
<keyword evidence="11" id="KW-1185">Reference proteome</keyword>
<comment type="similarity">
    <text evidence="2 8">Belongs to the class-V pyridoxal-phosphate-dependent aminotransferase family. Csd subfamily.</text>
</comment>
<accession>A0A3N2DZI6</accession>
<dbReference type="Pfam" id="PF00266">
    <property type="entry name" value="Aminotran_5"/>
    <property type="match status" value="1"/>
</dbReference>
<evidence type="ECO:0000256" key="3">
    <source>
        <dbReference type="ARBA" id="ARBA00012239"/>
    </source>
</evidence>
<gene>
    <name evidence="10" type="ORF">EDC56_0811</name>
</gene>
<keyword evidence="4 8" id="KW-0808">Transferase</keyword>
<evidence type="ECO:0000256" key="2">
    <source>
        <dbReference type="ARBA" id="ARBA00010447"/>
    </source>
</evidence>
<evidence type="ECO:0000256" key="5">
    <source>
        <dbReference type="ARBA" id="ARBA00022898"/>
    </source>
</evidence>
<dbReference type="NCBIfam" id="TIGR01979">
    <property type="entry name" value="sufS"/>
    <property type="match status" value="1"/>
</dbReference>
<dbReference type="SUPFAM" id="SSF53383">
    <property type="entry name" value="PLP-dependent transferases"/>
    <property type="match status" value="1"/>
</dbReference>
<comment type="caution">
    <text evidence="10">The sequence shown here is derived from an EMBL/GenBank/DDBJ whole genome shotgun (WGS) entry which is preliminary data.</text>
</comment>
<dbReference type="PANTHER" id="PTHR43586">
    <property type="entry name" value="CYSTEINE DESULFURASE"/>
    <property type="match status" value="1"/>
</dbReference>
<name>A0A3N2DZI6_9GAMM</name>
<dbReference type="GO" id="GO:0031071">
    <property type="term" value="F:cysteine desulfurase activity"/>
    <property type="evidence" value="ECO:0007669"/>
    <property type="project" value="UniProtKB-UniRule"/>
</dbReference>
<proteinExistence type="inferred from homology"/>
<evidence type="ECO:0000256" key="7">
    <source>
        <dbReference type="RuleBase" id="RU004504"/>
    </source>
</evidence>
<dbReference type="EC" id="2.8.1.7" evidence="3 8"/>
<feature type="domain" description="Aminotransferase class V" evidence="9">
    <location>
        <begin position="28"/>
        <end position="399"/>
    </location>
</feature>
<comment type="cofactor">
    <cofactor evidence="1 7">
        <name>pyridoxal 5'-phosphate</name>
        <dbReference type="ChEBI" id="CHEBI:597326"/>
    </cofactor>
</comment>
<comment type="function">
    <text evidence="8">Catalyzes the removal of elemental sulfur and selenium atoms from L-cysteine, L-cystine, L-selenocysteine, and L-selenocystine to produce L-alanine.</text>
</comment>
<dbReference type="AlphaFoldDB" id="A0A3N2DZI6"/>
<evidence type="ECO:0000259" key="9">
    <source>
        <dbReference type="Pfam" id="PF00266"/>
    </source>
</evidence>
<evidence type="ECO:0000256" key="8">
    <source>
        <dbReference type="RuleBase" id="RU004506"/>
    </source>
</evidence>
<evidence type="ECO:0000256" key="1">
    <source>
        <dbReference type="ARBA" id="ARBA00001933"/>
    </source>
</evidence>
<evidence type="ECO:0000313" key="11">
    <source>
        <dbReference type="Proteomes" id="UP000275394"/>
    </source>
</evidence>
<dbReference type="RefSeq" id="WP_123711200.1">
    <property type="nucleotide sequence ID" value="NZ_RKHR01000003.1"/>
</dbReference>
<dbReference type="InterPro" id="IPR015421">
    <property type="entry name" value="PyrdxlP-dep_Trfase_major"/>
</dbReference>